<keyword evidence="6" id="KW-0479">Metal-binding</keyword>
<keyword evidence="7" id="KW-0547">Nucleotide-binding</keyword>
<dbReference type="PANTHER" id="PTHR33540:SF2">
    <property type="entry name" value="TRNA THREONYLCARBAMOYLADENOSINE BIOSYNTHESIS PROTEIN TSAE"/>
    <property type="match status" value="1"/>
</dbReference>
<keyword evidence="9" id="KW-0460">Magnesium</keyword>
<name>A0A1G1Y3C3_9BACT</name>
<dbReference type="Gene3D" id="3.40.50.300">
    <property type="entry name" value="P-loop containing nucleotide triphosphate hydrolases"/>
    <property type="match status" value="1"/>
</dbReference>
<dbReference type="Proteomes" id="UP000178240">
    <property type="component" value="Unassembled WGS sequence"/>
</dbReference>
<comment type="subcellular location">
    <subcellularLocation>
        <location evidence="1">Cytoplasm</location>
    </subcellularLocation>
</comment>
<dbReference type="SUPFAM" id="SSF52540">
    <property type="entry name" value="P-loop containing nucleoside triphosphate hydrolases"/>
    <property type="match status" value="1"/>
</dbReference>
<evidence type="ECO:0000256" key="8">
    <source>
        <dbReference type="ARBA" id="ARBA00022840"/>
    </source>
</evidence>
<keyword evidence="5" id="KW-0819">tRNA processing</keyword>
<evidence type="ECO:0000256" key="3">
    <source>
        <dbReference type="ARBA" id="ARBA00019010"/>
    </source>
</evidence>
<dbReference type="InterPro" id="IPR027417">
    <property type="entry name" value="P-loop_NTPase"/>
</dbReference>
<evidence type="ECO:0000256" key="10">
    <source>
        <dbReference type="ARBA" id="ARBA00032441"/>
    </source>
</evidence>
<comment type="similarity">
    <text evidence="2">Belongs to the TsaE family.</text>
</comment>
<keyword evidence="11" id="KW-0808">Transferase</keyword>
<evidence type="ECO:0000256" key="7">
    <source>
        <dbReference type="ARBA" id="ARBA00022741"/>
    </source>
</evidence>
<evidence type="ECO:0000256" key="5">
    <source>
        <dbReference type="ARBA" id="ARBA00022694"/>
    </source>
</evidence>
<sequence length="143" mass="15711">MLYSTQSAKQTMALGKKLSSQLKGGEVFGLSGELGAGKTTLVKGIALGLGVKKPITSPTFVLMKVYRATNRPIKKLVHIDCYRLKGSEELAAIGAPEYFGQNDTVVLIEWPAKVKKILPKKILNVKLKLGKKNNQRNINFNNR</sequence>
<evidence type="ECO:0000256" key="1">
    <source>
        <dbReference type="ARBA" id="ARBA00004496"/>
    </source>
</evidence>
<evidence type="ECO:0000256" key="9">
    <source>
        <dbReference type="ARBA" id="ARBA00022842"/>
    </source>
</evidence>
<dbReference type="NCBIfam" id="TIGR00150">
    <property type="entry name" value="T6A_YjeE"/>
    <property type="match status" value="1"/>
</dbReference>
<evidence type="ECO:0000256" key="4">
    <source>
        <dbReference type="ARBA" id="ARBA00022490"/>
    </source>
</evidence>
<reference evidence="11 12" key="1">
    <citation type="journal article" date="2016" name="Nat. Commun.">
        <title>Thousands of microbial genomes shed light on interconnected biogeochemical processes in an aquifer system.</title>
        <authorList>
            <person name="Anantharaman K."/>
            <person name="Brown C.T."/>
            <person name="Hug L.A."/>
            <person name="Sharon I."/>
            <person name="Castelle C.J."/>
            <person name="Probst A.J."/>
            <person name="Thomas B.C."/>
            <person name="Singh A."/>
            <person name="Wilkins M.J."/>
            <person name="Karaoz U."/>
            <person name="Brodie E.L."/>
            <person name="Williams K.H."/>
            <person name="Hubbard S.S."/>
            <person name="Banfield J.F."/>
        </authorList>
    </citation>
    <scope>NUCLEOTIDE SEQUENCE [LARGE SCALE GENOMIC DNA]</scope>
</reference>
<keyword evidence="4" id="KW-0963">Cytoplasm</keyword>
<proteinExistence type="inferred from homology"/>
<protein>
    <recommendedName>
        <fullName evidence="3">tRNA threonylcarbamoyladenosine biosynthesis protein TsaE</fullName>
    </recommendedName>
    <alternativeName>
        <fullName evidence="10">t(6)A37 threonylcarbamoyladenosine biosynthesis protein TsaE</fullName>
    </alternativeName>
</protein>
<organism evidence="11 12">
    <name type="scientific">Candidatus Buchananbacteria bacterium RIFCSPHIGHO2_01_FULL_44_11</name>
    <dbReference type="NCBI Taxonomy" id="1797535"/>
    <lineage>
        <taxon>Bacteria</taxon>
        <taxon>Candidatus Buchananiibacteriota</taxon>
    </lineage>
</organism>
<accession>A0A1G1Y3C3</accession>
<dbReference type="GO" id="GO:0016740">
    <property type="term" value="F:transferase activity"/>
    <property type="evidence" value="ECO:0007669"/>
    <property type="project" value="UniProtKB-KW"/>
</dbReference>
<dbReference type="GO" id="GO:0005524">
    <property type="term" value="F:ATP binding"/>
    <property type="evidence" value="ECO:0007669"/>
    <property type="project" value="UniProtKB-KW"/>
</dbReference>
<dbReference type="AlphaFoldDB" id="A0A1G1Y3C3"/>
<dbReference type="GO" id="GO:0046872">
    <property type="term" value="F:metal ion binding"/>
    <property type="evidence" value="ECO:0007669"/>
    <property type="project" value="UniProtKB-KW"/>
</dbReference>
<keyword evidence="8" id="KW-0067">ATP-binding</keyword>
<evidence type="ECO:0000256" key="2">
    <source>
        <dbReference type="ARBA" id="ARBA00007599"/>
    </source>
</evidence>
<dbReference type="Pfam" id="PF02367">
    <property type="entry name" value="TsaE"/>
    <property type="match status" value="1"/>
</dbReference>
<dbReference type="STRING" id="1797535.A2744_01775"/>
<dbReference type="InterPro" id="IPR003442">
    <property type="entry name" value="T6A_TsaE"/>
</dbReference>
<evidence type="ECO:0000256" key="6">
    <source>
        <dbReference type="ARBA" id="ARBA00022723"/>
    </source>
</evidence>
<dbReference type="GO" id="GO:0005737">
    <property type="term" value="C:cytoplasm"/>
    <property type="evidence" value="ECO:0007669"/>
    <property type="project" value="UniProtKB-SubCell"/>
</dbReference>
<dbReference type="EMBL" id="MHIE01000005">
    <property type="protein sequence ID" value="OGY46326.1"/>
    <property type="molecule type" value="Genomic_DNA"/>
</dbReference>
<gene>
    <name evidence="11" type="ORF">A2744_01775</name>
</gene>
<evidence type="ECO:0000313" key="11">
    <source>
        <dbReference type="EMBL" id="OGY46326.1"/>
    </source>
</evidence>
<evidence type="ECO:0000313" key="12">
    <source>
        <dbReference type="Proteomes" id="UP000178240"/>
    </source>
</evidence>
<dbReference type="GO" id="GO:0002949">
    <property type="term" value="P:tRNA threonylcarbamoyladenosine modification"/>
    <property type="evidence" value="ECO:0007669"/>
    <property type="project" value="InterPro"/>
</dbReference>
<dbReference type="PANTHER" id="PTHR33540">
    <property type="entry name" value="TRNA THREONYLCARBAMOYLADENOSINE BIOSYNTHESIS PROTEIN TSAE"/>
    <property type="match status" value="1"/>
</dbReference>
<comment type="caution">
    <text evidence="11">The sequence shown here is derived from an EMBL/GenBank/DDBJ whole genome shotgun (WGS) entry which is preliminary data.</text>
</comment>